<evidence type="ECO:0000259" key="3">
    <source>
        <dbReference type="Pfam" id="PF13399"/>
    </source>
</evidence>
<keyword evidence="2" id="KW-0812">Transmembrane</keyword>
<gene>
    <name evidence="4" type="ORF">A2777_05975</name>
</gene>
<keyword evidence="2" id="KW-1133">Transmembrane helix</keyword>
<feature type="region of interest" description="Disordered" evidence="1">
    <location>
        <begin position="310"/>
        <end position="339"/>
    </location>
</feature>
<comment type="caution">
    <text evidence="4">The sequence shown here is derived from an EMBL/GenBank/DDBJ whole genome shotgun (WGS) entry which is preliminary data.</text>
</comment>
<dbReference type="AlphaFoldDB" id="A0A1F5Z205"/>
<dbReference type="Gene3D" id="3.30.1490.300">
    <property type="match status" value="1"/>
</dbReference>
<dbReference type="EMBL" id="MFJF01000015">
    <property type="protein sequence ID" value="OGG06499.1"/>
    <property type="molecule type" value="Genomic_DNA"/>
</dbReference>
<protein>
    <recommendedName>
        <fullName evidence="3">LytR/CpsA/Psr regulator C-terminal domain-containing protein</fullName>
    </recommendedName>
</protein>
<evidence type="ECO:0000256" key="1">
    <source>
        <dbReference type="SAM" id="MobiDB-lite"/>
    </source>
</evidence>
<dbReference type="Gene3D" id="3.30.420.40">
    <property type="match status" value="2"/>
</dbReference>
<dbReference type="Gene3D" id="3.30.70.2390">
    <property type="match status" value="1"/>
</dbReference>
<evidence type="ECO:0000313" key="5">
    <source>
        <dbReference type="Proteomes" id="UP000177354"/>
    </source>
</evidence>
<proteinExistence type="predicted"/>
<organism evidence="4 5">
    <name type="scientific">Candidatus Gottesmanbacteria bacterium RIFCSPHIGHO2_01_FULL_40_15</name>
    <dbReference type="NCBI Taxonomy" id="1798376"/>
    <lineage>
        <taxon>Bacteria</taxon>
        <taxon>Candidatus Gottesmaniibacteriota</taxon>
    </lineage>
</organism>
<dbReference type="InterPro" id="IPR027381">
    <property type="entry name" value="LytR/CpsA/Psr_C"/>
</dbReference>
<accession>A0A1F5Z205</accession>
<feature type="domain" description="LytR/CpsA/Psr regulator C-terminal" evidence="3">
    <location>
        <begin position="444"/>
        <end position="531"/>
    </location>
</feature>
<feature type="transmembrane region" description="Helical" evidence="2">
    <location>
        <begin position="384"/>
        <end position="404"/>
    </location>
</feature>
<evidence type="ECO:0000313" key="4">
    <source>
        <dbReference type="EMBL" id="OGG06499.1"/>
    </source>
</evidence>
<evidence type="ECO:0000256" key="2">
    <source>
        <dbReference type="SAM" id="Phobius"/>
    </source>
</evidence>
<sequence>MIYVYIGDTAIEVVETKKPLLTGSDKIISCSRKILSEKIIEEGKVTDEPGLIDALKTALKNAYPAEIKNGEVGAVIPDFNITVKRINFPAQTKPTTELILSEAKKYIPGDIAGYENYYKEVKSESGVQILYTAIPVDLILSYASIFKKTGLNLTFLSSTSFSLYALLQNSGILGSGVYYADIGEDIKLYLMDAIGPSGFWHKKVTGKTFVPDLKALLKKAVEESGFSGLRLLIGGEKSLEVNPQELTKALDTDTLKMGPVLDEIVSKEKINFDTGGVPSVYFDKVLGLINLSKMADVPNFAADLKSISKTGSVVPDPSQKPSLPMVVEEEKEEKPEPEEEKVREISEEIKDTPDEIKVKPSPLITDNIIEYKKSPWQSAFSSRFLILGLFLSIALILGGSFLVIGQSGSLKVPFISSPSLTPTPTQVPSVTPTPTVDPNLERTDVTLSVLNGTDKSGFARTAADELESLGYEDINVGNADKDDYPKTVIRIKDESRKYLPLIINDLKDKFDTSTVETLQEDSQYDAVIVLGAS</sequence>
<name>A0A1F5Z205_9BACT</name>
<dbReference type="Proteomes" id="UP000177354">
    <property type="component" value="Unassembled WGS sequence"/>
</dbReference>
<reference evidence="4 5" key="1">
    <citation type="journal article" date="2016" name="Nat. Commun.">
        <title>Thousands of microbial genomes shed light on interconnected biogeochemical processes in an aquifer system.</title>
        <authorList>
            <person name="Anantharaman K."/>
            <person name="Brown C.T."/>
            <person name="Hug L.A."/>
            <person name="Sharon I."/>
            <person name="Castelle C.J."/>
            <person name="Probst A.J."/>
            <person name="Thomas B.C."/>
            <person name="Singh A."/>
            <person name="Wilkins M.J."/>
            <person name="Karaoz U."/>
            <person name="Brodie E.L."/>
            <person name="Williams K.H."/>
            <person name="Hubbard S.S."/>
            <person name="Banfield J.F."/>
        </authorList>
    </citation>
    <scope>NUCLEOTIDE SEQUENCE [LARGE SCALE GENOMIC DNA]</scope>
</reference>
<dbReference type="Pfam" id="PF13399">
    <property type="entry name" value="LytR_C"/>
    <property type="match status" value="1"/>
</dbReference>
<keyword evidence="2" id="KW-0472">Membrane</keyword>
<feature type="compositionally biased region" description="Acidic residues" evidence="1">
    <location>
        <begin position="327"/>
        <end position="339"/>
    </location>
</feature>